<sequence>MHEYTNYLPEQFDDTLPIEEGVVDYFLDDLNMDSLSSQEEIFDIHKDLWSEKRGSHGYEDMEELPSEEEEEETNLNNDVDTYEDFIKGAHKRRPAESIDCLTSSPDKKKLRIEDGVDLQNDLPTSTPDEDCPKIQDTLMYLKYHVLSYAMDVHKKSLGTNGEKFPHSESENAKLFWNMCSNEREKPHEPQNNVSEGLTLAQQILQQQDSSEEKSIKISNSESRNDFENESSYRRFLRKNSEQLNIQAQNNLIMEQPSRKYNVDQNEIQSYLLPELKEDSPEEVDLVFSGITDLLPENISTSFSQHLQQTAEPTLSPLASLNNTTIDDGEEEKRKQETRFRKAVSLTQEDSQVDDPMERHHVRGYTDLVEGRSHDHGHPEIVEGYKKEQTDLMEGYRSDHTDLIEGRSDDDDHTVPDSMLDFINASDDQIGHDFNQFQFTQTQTMDKEETPKKLNENGEERYSVNHMISELMASQACWGSQYQRSDEDEHDKSEDGVVPGLSRDENHAQRSNSAEEQRHQYQSLTPAFRYHAKARSPFHCNDGDAVVPGSSSTERLPHIHFSPITTPQKLRLGLSKKMKVKRNLHLYNKD</sequence>
<feature type="compositionally biased region" description="Acidic residues" evidence="1">
    <location>
        <begin position="60"/>
        <end position="73"/>
    </location>
</feature>
<feature type="compositionally biased region" description="Basic and acidic residues" evidence="1">
    <location>
        <begin position="501"/>
        <end position="518"/>
    </location>
</feature>
<keyword evidence="3" id="KW-1185">Reference proteome</keyword>
<accession>A0A7M5UKW5</accession>
<protein>
    <submittedName>
        <fullName evidence="2">Uncharacterized protein</fullName>
    </submittedName>
</protein>
<reference evidence="2" key="1">
    <citation type="submission" date="2021-01" db="UniProtKB">
        <authorList>
            <consortium name="EnsemblMetazoa"/>
        </authorList>
    </citation>
    <scope>IDENTIFICATION</scope>
</reference>
<evidence type="ECO:0000256" key="1">
    <source>
        <dbReference type="SAM" id="MobiDB-lite"/>
    </source>
</evidence>
<feature type="region of interest" description="Disordered" evidence="1">
    <location>
        <begin position="55"/>
        <end position="74"/>
    </location>
</feature>
<evidence type="ECO:0000313" key="3">
    <source>
        <dbReference type="Proteomes" id="UP000594262"/>
    </source>
</evidence>
<dbReference type="GeneID" id="136819190"/>
<feature type="compositionally biased region" description="Basic and acidic residues" evidence="1">
    <location>
        <begin position="483"/>
        <end position="494"/>
    </location>
</feature>
<dbReference type="EnsemblMetazoa" id="CLYHEMT011663.1">
    <property type="protein sequence ID" value="CLYHEMP011663.1"/>
    <property type="gene ID" value="CLYHEMG011663"/>
</dbReference>
<organism evidence="2 3">
    <name type="scientific">Clytia hemisphaerica</name>
    <dbReference type="NCBI Taxonomy" id="252671"/>
    <lineage>
        <taxon>Eukaryota</taxon>
        <taxon>Metazoa</taxon>
        <taxon>Cnidaria</taxon>
        <taxon>Hydrozoa</taxon>
        <taxon>Hydroidolina</taxon>
        <taxon>Leptothecata</taxon>
        <taxon>Obeliida</taxon>
        <taxon>Clytiidae</taxon>
        <taxon>Clytia</taxon>
    </lineage>
</organism>
<feature type="region of interest" description="Disordered" evidence="1">
    <location>
        <begin position="478"/>
        <end position="520"/>
    </location>
</feature>
<name>A0A7M5UKW5_9CNID</name>
<feature type="compositionally biased region" description="Basic and acidic residues" evidence="1">
    <location>
        <begin position="330"/>
        <end position="339"/>
    </location>
</feature>
<dbReference type="AlphaFoldDB" id="A0A7M5UKW5"/>
<proteinExistence type="predicted"/>
<evidence type="ECO:0000313" key="2">
    <source>
        <dbReference type="EnsemblMetazoa" id="CLYHEMP011663.1"/>
    </source>
</evidence>
<feature type="region of interest" description="Disordered" evidence="1">
    <location>
        <begin position="204"/>
        <end position="230"/>
    </location>
</feature>
<feature type="region of interest" description="Disordered" evidence="1">
    <location>
        <begin position="317"/>
        <end position="354"/>
    </location>
</feature>
<dbReference type="RefSeq" id="XP_066931501.1">
    <property type="nucleotide sequence ID" value="XM_067075400.1"/>
</dbReference>
<dbReference type="Proteomes" id="UP000594262">
    <property type="component" value="Unplaced"/>
</dbReference>